<accession>A0A448DNK8</accession>
<proteinExistence type="inferred from homology"/>
<evidence type="ECO:0000256" key="2">
    <source>
        <dbReference type="ARBA" id="ARBA00022801"/>
    </source>
</evidence>
<keyword evidence="1" id="KW-0540">Nuclease</keyword>
<reference evidence="7 8" key="1">
    <citation type="submission" date="2018-12" db="EMBL/GenBank/DDBJ databases">
        <authorList>
            <consortium name="Pathogen Informatics"/>
        </authorList>
    </citation>
    <scope>NUCLEOTIDE SEQUENCE [LARGE SCALE GENOMIC DNA]</scope>
    <source>
        <strain evidence="7 8">NCTC9428</strain>
    </source>
</reference>
<evidence type="ECO:0000256" key="5">
    <source>
        <dbReference type="SAM" id="MobiDB-lite"/>
    </source>
</evidence>
<dbReference type="SMART" id="SM00507">
    <property type="entry name" value="HNHc"/>
    <property type="match status" value="1"/>
</dbReference>
<comment type="similarity">
    <text evidence="3">Belongs to the HNH nuclease family.</text>
</comment>
<dbReference type="PANTHER" id="PTHR41286">
    <property type="entry name" value="HNH NUCLEASE YAJD-RELATED"/>
    <property type="match status" value="1"/>
</dbReference>
<evidence type="ECO:0000259" key="6">
    <source>
        <dbReference type="SMART" id="SM00507"/>
    </source>
</evidence>
<dbReference type="Proteomes" id="UP000281909">
    <property type="component" value="Chromosome"/>
</dbReference>
<dbReference type="GO" id="GO:0003676">
    <property type="term" value="F:nucleic acid binding"/>
    <property type="evidence" value="ECO:0007669"/>
    <property type="project" value="InterPro"/>
</dbReference>
<dbReference type="GO" id="GO:0016787">
    <property type="term" value="F:hydrolase activity"/>
    <property type="evidence" value="ECO:0007669"/>
    <property type="project" value="UniProtKB-KW"/>
</dbReference>
<dbReference type="CDD" id="cd00085">
    <property type="entry name" value="HNHc"/>
    <property type="match status" value="1"/>
</dbReference>
<feature type="domain" description="HNH nuclease" evidence="6">
    <location>
        <begin position="43"/>
        <end position="99"/>
    </location>
</feature>
<evidence type="ECO:0000313" key="7">
    <source>
        <dbReference type="EMBL" id="VEF08388.1"/>
    </source>
</evidence>
<dbReference type="EMBL" id="LR134318">
    <property type="protein sequence ID" value="VEF08388.1"/>
    <property type="molecule type" value="Genomic_DNA"/>
</dbReference>
<dbReference type="Gene3D" id="1.10.30.50">
    <property type="match status" value="1"/>
</dbReference>
<evidence type="ECO:0000256" key="1">
    <source>
        <dbReference type="ARBA" id="ARBA00022722"/>
    </source>
</evidence>
<dbReference type="Pfam" id="PF01844">
    <property type="entry name" value="HNH"/>
    <property type="match status" value="1"/>
</dbReference>
<dbReference type="PANTHER" id="PTHR41286:SF1">
    <property type="entry name" value="HNH NUCLEASE YAJD-RELATED"/>
    <property type="match status" value="1"/>
</dbReference>
<name>A0A448DNK8_PSEFL</name>
<dbReference type="GO" id="GO:0004519">
    <property type="term" value="F:endonuclease activity"/>
    <property type="evidence" value="ECO:0007669"/>
    <property type="project" value="InterPro"/>
</dbReference>
<gene>
    <name evidence="7" type="ORF">NCTC9428_00771</name>
</gene>
<dbReference type="AlphaFoldDB" id="A0A448DNK8"/>
<dbReference type="InterPro" id="IPR003615">
    <property type="entry name" value="HNH_nuc"/>
</dbReference>
<evidence type="ECO:0000256" key="4">
    <source>
        <dbReference type="ARBA" id="ARBA00040194"/>
    </source>
</evidence>
<protein>
    <recommendedName>
        <fullName evidence="4">Putative HNH nuclease YajD</fullName>
    </recommendedName>
</protein>
<dbReference type="InterPro" id="IPR002711">
    <property type="entry name" value="HNH"/>
</dbReference>
<dbReference type="GO" id="GO:0005829">
    <property type="term" value="C:cytosol"/>
    <property type="evidence" value="ECO:0007669"/>
    <property type="project" value="TreeGrafter"/>
</dbReference>
<organism evidence="7 8">
    <name type="scientific">Pseudomonas fluorescens</name>
    <dbReference type="NCBI Taxonomy" id="294"/>
    <lineage>
        <taxon>Bacteria</taxon>
        <taxon>Pseudomonadati</taxon>
        <taxon>Pseudomonadota</taxon>
        <taxon>Gammaproteobacteria</taxon>
        <taxon>Pseudomonadales</taxon>
        <taxon>Pseudomonadaceae</taxon>
        <taxon>Pseudomonas</taxon>
    </lineage>
</organism>
<keyword evidence="2" id="KW-0378">Hydrolase</keyword>
<evidence type="ECO:0000256" key="3">
    <source>
        <dbReference type="ARBA" id="ARBA00038412"/>
    </source>
</evidence>
<feature type="region of interest" description="Disordered" evidence="5">
    <location>
        <begin position="1"/>
        <end position="32"/>
    </location>
</feature>
<dbReference type="GO" id="GO:0008270">
    <property type="term" value="F:zinc ion binding"/>
    <property type="evidence" value="ECO:0007669"/>
    <property type="project" value="InterPro"/>
</dbReference>
<dbReference type="OrthoDB" id="5292295at2"/>
<sequence>MARLKTLATRVKTQGDRVATAEPDSWRADKRTSNQRGYTYEWQQARLAFLNDNPLCVYCDREGRVTAACIVDHKIPHRGDMVLFWDQANWQSLCKPCHDAVKKREEALMTRQA</sequence>
<dbReference type="RefSeq" id="WP_126359988.1">
    <property type="nucleotide sequence ID" value="NZ_LR134318.1"/>
</dbReference>
<evidence type="ECO:0000313" key="8">
    <source>
        <dbReference type="Proteomes" id="UP000281909"/>
    </source>
</evidence>